<dbReference type="PANTHER" id="PTHR47708:SF2">
    <property type="entry name" value="SI:CH73-132F6.5"/>
    <property type="match status" value="1"/>
</dbReference>
<evidence type="ECO:0000313" key="2">
    <source>
        <dbReference type="EMBL" id="MBP3959487.1"/>
    </source>
</evidence>
<dbReference type="Pfam" id="PF07287">
    <property type="entry name" value="AtuA"/>
    <property type="match status" value="1"/>
</dbReference>
<proteinExistence type="predicted"/>
<reference evidence="2 3" key="1">
    <citation type="submission" date="2021-04" db="EMBL/GenBank/DDBJ databases">
        <authorList>
            <person name="Ivanova A."/>
        </authorList>
    </citation>
    <scope>NUCLEOTIDE SEQUENCE [LARGE SCALE GENOMIC DNA]</scope>
    <source>
        <strain evidence="2 3">G18</strain>
    </source>
</reference>
<gene>
    <name evidence="2" type="ORF">J8F10_29940</name>
</gene>
<dbReference type="Proteomes" id="UP000676565">
    <property type="component" value="Unassembled WGS sequence"/>
</dbReference>
<feature type="domain" description="Acyclic terpene utilisation N-terminal" evidence="1">
    <location>
        <begin position="41"/>
        <end position="486"/>
    </location>
</feature>
<sequence length="488" mass="51702">MYCLEIPPDVRACRLCERCSRPPARLEYLRHFLSGDTMKHVRIGNGCGFWGDNLDAPVRLASAGRLDYLTLEYLAELTMSILAVQKAKDASAGFATDFIDVLGRLAPTLQAQPQLKIVTNAGGMNPRACALQAKQVIAKAGIEKRIAVVSGDDLLPRLDELLASGHTLNHLDTGEPIASIRDKVVSANAYLGARPITDALKQGAEIVITGRVADASLTVGPAAHEFGWGFGPADLDRLAAGTVAGHLIECGAQATGGLWINADESTHLENVGYPIAEMREDGTFTISKPDGTGGAVNIETVSEQLLYEVADPARYFTPDVVADFTTVKLTQAKPDVVNVTGGTANGLTDTYKVSIAYRDGFMSAGTLVIAGPNAATKARRSGAILLEKLKQAGFTFAESRIEALGAGDCVPGVITATADPPEVVLRVSVRDPRKAAIERFTKEFAPLVTSGFPGTTGYTTGRPPVREVFAYWPALVAKSAVTPVVEVV</sequence>
<keyword evidence="3" id="KW-1185">Reference proteome</keyword>
<name>A0ABS5C1F1_9BACT</name>
<dbReference type="EMBL" id="JAGKQQ010000001">
    <property type="protein sequence ID" value="MBP3959487.1"/>
    <property type="molecule type" value="Genomic_DNA"/>
</dbReference>
<protein>
    <submittedName>
        <fullName evidence="2">DUF1446 domain-containing protein</fullName>
    </submittedName>
</protein>
<dbReference type="InterPro" id="IPR010839">
    <property type="entry name" value="AtuA_N"/>
</dbReference>
<dbReference type="PANTHER" id="PTHR47708">
    <property type="match status" value="1"/>
</dbReference>
<comment type="caution">
    <text evidence="2">The sequence shown here is derived from an EMBL/GenBank/DDBJ whole genome shotgun (WGS) entry which is preliminary data.</text>
</comment>
<accession>A0ABS5C1F1</accession>
<evidence type="ECO:0000313" key="3">
    <source>
        <dbReference type="Proteomes" id="UP000676565"/>
    </source>
</evidence>
<evidence type="ECO:0000259" key="1">
    <source>
        <dbReference type="Pfam" id="PF07287"/>
    </source>
</evidence>
<organism evidence="2 3">
    <name type="scientific">Gemmata palustris</name>
    <dbReference type="NCBI Taxonomy" id="2822762"/>
    <lineage>
        <taxon>Bacteria</taxon>
        <taxon>Pseudomonadati</taxon>
        <taxon>Planctomycetota</taxon>
        <taxon>Planctomycetia</taxon>
        <taxon>Gemmatales</taxon>
        <taxon>Gemmataceae</taxon>
        <taxon>Gemmata</taxon>
    </lineage>
</organism>